<reference evidence="1" key="1">
    <citation type="submission" date="2020-11" db="EMBL/GenBank/DDBJ databases">
        <authorList>
            <person name="Tran Van P."/>
        </authorList>
    </citation>
    <scope>NUCLEOTIDE SEQUENCE</scope>
</reference>
<dbReference type="AlphaFoldDB" id="A0A7R9D1S2"/>
<evidence type="ECO:0000313" key="1">
    <source>
        <dbReference type="EMBL" id="CAD7405616.1"/>
    </source>
</evidence>
<accession>A0A7R9D1S2</accession>
<proteinExistence type="predicted"/>
<protein>
    <submittedName>
        <fullName evidence="1">Uncharacterized protein</fullName>
    </submittedName>
</protein>
<sequence>MDRDTASVGLPAEPLCGDVRLLVCTPVATVRDDTDGILLKLRLQQSVDVTREIPLTHRRGRVVTSLKVVIYSCLYSYCQATKLAPGLRQCDDVIGKAHCRGRGSGVTVSRSRYIPVIDSSCRATKLAPGHDPFLYRLVLSSHQTGTSHQGKPIAGEGCDIIQGHDLFLSCRAAKLAPVIRENPLTGRVATSFKPITALFPHIQTVESRSRRGEWWWVQGGSQQQIRVRGRGHVTSSKPISVVYQVAIRITIVQLQKYQLIASCAWSQYTMPKDRLQELRASVPADYYRDSQVTLVVDTSINAVEKSITVFLAKEITGIPKDLPTGWGGAKTYVTKYVM</sequence>
<name>A0A7R9D1S2_TIMCR</name>
<organism evidence="1">
    <name type="scientific">Timema cristinae</name>
    <name type="common">Walking stick</name>
    <dbReference type="NCBI Taxonomy" id="61476"/>
    <lineage>
        <taxon>Eukaryota</taxon>
        <taxon>Metazoa</taxon>
        <taxon>Ecdysozoa</taxon>
        <taxon>Arthropoda</taxon>
        <taxon>Hexapoda</taxon>
        <taxon>Insecta</taxon>
        <taxon>Pterygota</taxon>
        <taxon>Neoptera</taxon>
        <taxon>Polyneoptera</taxon>
        <taxon>Phasmatodea</taxon>
        <taxon>Timematodea</taxon>
        <taxon>Timematoidea</taxon>
        <taxon>Timematidae</taxon>
        <taxon>Timema</taxon>
    </lineage>
</organism>
<gene>
    <name evidence="1" type="ORF">TCEB3V08_LOCUS8069</name>
</gene>
<dbReference type="EMBL" id="OC319502">
    <property type="protein sequence ID" value="CAD7405616.1"/>
    <property type="molecule type" value="Genomic_DNA"/>
</dbReference>